<dbReference type="PROSITE" id="PS50005">
    <property type="entry name" value="TPR"/>
    <property type="match status" value="1"/>
</dbReference>
<accession>A0ABW3N4P0</accession>
<dbReference type="RefSeq" id="WP_386128719.1">
    <property type="nucleotide sequence ID" value="NZ_JBHTJL010000009.1"/>
</dbReference>
<reference evidence="5" key="1">
    <citation type="journal article" date="2019" name="Int. J. Syst. Evol. Microbiol.">
        <title>The Global Catalogue of Microorganisms (GCM) 10K type strain sequencing project: providing services to taxonomists for standard genome sequencing and annotation.</title>
        <authorList>
            <consortium name="The Broad Institute Genomics Platform"/>
            <consortium name="The Broad Institute Genome Sequencing Center for Infectious Disease"/>
            <person name="Wu L."/>
            <person name="Ma J."/>
        </authorList>
    </citation>
    <scope>NUCLEOTIDE SEQUENCE [LARGE SCALE GENOMIC DNA]</scope>
    <source>
        <strain evidence="5">CCUG 62215</strain>
    </source>
</reference>
<organism evidence="4 5">
    <name type="scientific">Winogradskyella litorisediminis</name>
    <dbReference type="NCBI Taxonomy" id="1156618"/>
    <lineage>
        <taxon>Bacteria</taxon>
        <taxon>Pseudomonadati</taxon>
        <taxon>Bacteroidota</taxon>
        <taxon>Flavobacteriia</taxon>
        <taxon>Flavobacteriales</taxon>
        <taxon>Flavobacteriaceae</taxon>
        <taxon>Winogradskyella</taxon>
    </lineage>
</organism>
<dbReference type="Gene3D" id="1.10.10.10">
    <property type="entry name" value="Winged helix-like DNA-binding domain superfamily/Winged helix DNA-binding domain"/>
    <property type="match status" value="1"/>
</dbReference>
<keyword evidence="1" id="KW-0802">TPR repeat</keyword>
<feature type="transmembrane region" description="Helical" evidence="3">
    <location>
        <begin position="435"/>
        <end position="455"/>
    </location>
</feature>
<keyword evidence="3" id="KW-0812">Transmembrane</keyword>
<keyword evidence="5" id="KW-1185">Reference proteome</keyword>
<evidence type="ECO:0000256" key="2">
    <source>
        <dbReference type="SAM" id="Coils"/>
    </source>
</evidence>
<comment type="caution">
    <text evidence="4">The sequence shown here is derived from an EMBL/GenBank/DDBJ whole genome shotgun (WGS) entry which is preliminary data.</text>
</comment>
<dbReference type="InterPro" id="IPR019734">
    <property type="entry name" value="TPR_rpt"/>
</dbReference>
<evidence type="ECO:0000313" key="5">
    <source>
        <dbReference type="Proteomes" id="UP001597013"/>
    </source>
</evidence>
<keyword evidence="2" id="KW-0175">Coiled coil</keyword>
<sequence>MKNFLFYLFLSLTTFSLSQQSKIDSLTVEFRKAKIDTTKAKILAEIGIAAYYTNFDLATTYNDSLIEFSKGKTKKYEALGYRMQGTLQLISGDFNTSETSYKKSLAIFNEIDDKGYQGALLSNLATLYARQNEIERADSLYLQAIEILKDVKNEKQTINCYINLGINALNANKLEYATNYFLETLELADEQNNKNYQLYSYNQLGTTFLKRNMYREAEKNLVEAEKIGKEIEDYSGLMNTYNLFGVLYDEYKNHQDALDNFMLSKAYAELVGDKEQLSKALVNAGRQYKFLNQLDEAKSSFNRALELSKTLNDSSRITFINLNKANLLLEQKLIIKAEESILEANRFLPKIPDEDYHVTYKEIAKNYSNIGINDKAYRYLKMYAETSDSLYIKNDLKKIADISAKYELEKKEKELAQNEALVLKKELELKTKQRYLLIFAIAALVAFAILLLVLYNRIKRKFNAQKLKDAYQQGLNNYLTNKYNLKEKELLLWLQIVEGLSEKELAEHFFKSIDTIKNWRKSLYGKLKNEEEVFRQKNAIDLYHKENESYTTHKD</sequence>
<dbReference type="Proteomes" id="UP001597013">
    <property type="component" value="Unassembled WGS sequence"/>
</dbReference>
<dbReference type="InterPro" id="IPR011990">
    <property type="entry name" value="TPR-like_helical_dom_sf"/>
</dbReference>
<feature type="repeat" description="TPR" evidence="1">
    <location>
        <begin position="278"/>
        <end position="311"/>
    </location>
</feature>
<name>A0ABW3N4P0_9FLAO</name>
<dbReference type="Gene3D" id="1.25.40.10">
    <property type="entry name" value="Tetratricopeptide repeat domain"/>
    <property type="match status" value="2"/>
</dbReference>
<dbReference type="Pfam" id="PF13424">
    <property type="entry name" value="TPR_12"/>
    <property type="match status" value="1"/>
</dbReference>
<dbReference type="InterPro" id="IPR016032">
    <property type="entry name" value="Sig_transdc_resp-reg_C-effctor"/>
</dbReference>
<gene>
    <name evidence="4" type="ORF">ACFQ1Q_05315</name>
</gene>
<keyword evidence="3" id="KW-0472">Membrane</keyword>
<dbReference type="PANTHER" id="PTHR10098">
    <property type="entry name" value="RAPSYN-RELATED"/>
    <property type="match status" value="1"/>
</dbReference>
<dbReference type="EMBL" id="JBHTJL010000009">
    <property type="protein sequence ID" value="MFD1062657.1"/>
    <property type="molecule type" value="Genomic_DNA"/>
</dbReference>
<dbReference type="SUPFAM" id="SSF46894">
    <property type="entry name" value="C-terminal effector domain of the bipartite response regulators"/>
    <property type="match status" value="1"/>
</dbReference>
<protein>
    <submittedName>
        <fullName evidence="4">Tetratricopeptide repeat protein</fullName>
    </submittedName>
</protein>
<dbReference type="SUPFAM" id="SSF48452">
    <property type="entry name" value="TPR-like"/>
    <property type="match status" value="2"/>
</dbReference>
<evidence type="ECO:0000256" key="1">
    <source>
        <dbReference type="PROSITE-ProRule" id="PRU00339"/>
    </source>
</evidence>
<feature type="coiled-coil region" evidence="2">
    <location>
        <begin position="399"/>
        <end position="433"/>
    </location>
</feature>
<dbReference type="SMART" id="SM00028">
    <property type="entry name" value="TPR"/>
    <property type="match status" value="5"/>
</dbReference>
<evidence type="ECO:0000256" key="3">
    <source>
        <dbReference type="SAM" id="Phobius"/>
    </source>
</evidence>
<dbReference type="InterPro" id="IPR036388">
    <property type="entry name" value="WH-like_DNA-bd_sf"/>
</dbReference>
<keyword evidence="3" id="KW-1133">Transmembrane helix</keyword>
<proteinExistence type="predicted"/>
<evidence type="ECO:0000313" key="4">
    <source>
        <dbReference type="EMBL" id="MFD1062657.1"/>
    </source>
</evidence>